<dbReference type="PANTHER" id="PTHR34580:SF1">
    <property type="entry name" value="PROTEIN PAFC"/>
    <property type="match status" value="1"/>
</dbReference>
<protein>
    <submittedName>
        <fullName evidence="4">Predicted DNA-binding transcriptional regulator YafY, contains an HTH and WYL domains</fullName>
    </submittedName>
</protein>
<keyword evidence="2" id="KW-0804">Transcription</keyword>
<dbReference type="Pfam" id="PF08279">
    <property type="entry name" value="HTH_11"/>
    <property type="match status" value="1"/>
</dbReference>
<dbReference type="InterPro" id="IPR001034">
    <property type="entry name" value="DeoR_HTH"/>
</dbReference>
<dbReference type="EMBL" id="FOVH01000006">
    <property type="protein sequence ID" value="SFO47636.1"/>
    <property type="molecule type" value="Genomic_DNA"/>
</dbReference>
<dbReference type="eggNOG" id="COG2378">
    <property type="taxonomic scope" value="Bacteria"/>
</dbReference>
<dbReference type="GO" id="GO:0003677">
    <property type="term" value="F:DNA binding"/>
    <property type="evidence" value="ECO:0007669"/>
    <property type="project" value="UniProtKB-KW"/>
</dbReference>
<dbReference type="InterPro" id="IPR036390">
    <property type="entry name" value="WH_DNA-bd_sf"/>
</dbReference>
<accession>A0A1I5HI42</accession>
<dbReference type="InterPro" id="IPR026881">
    <property type="entry name" value="WYL_dom"/>
</dbReference>
<keyword evidence="5" id="KW-1185">Reference proteome</keyword>
<evidence type="ECO:0000313" key="5">
    <source>
        <dbReference type="Proteomes" id="UP000183413"/>
    </source>
</evidence>
<sequence>MGQDGAVRAARLISAVLLLQSRETMTAAELARELEVSERTVYRDMEALSAAGVPVYADQGRGGGYRLVGGYRTRLTGLTREEAEALFLSGLPGPAGDMGRADALAAAELKVLAALPASMRDAPARANQRFHLDAPGWFGETGPPPLLRDLARAVWDDETVELRYRRKDSEVTRTAEPYGLVLKNGTWYLVARVGGRTRTYRVDRVTAVRPTGERFDRDEGFDLAAHWGEQAGVFVRSLLREEVTVWLSPAGMRALRYAVEPYAARRAAEEAGPPDERGWVVTALPVESAVVAESQLMRLGPEVEVLAPPELRERMAGAAARLAELYRAAGPRAPGPATGSR</sequence>
<dbReference type="PANTHER" id="PTHR34580">
    <property type="match status" value="1"/>
</dbReference>
<dbReference type="InterPro" id="IPR028349">
    <property type="entry name" value="PafC-like"/>
</dbReference>
<evidence type="ECO:0000259" key="3">
    <source>
        <dbReference type="PROSITE" id="PS51000"/>
    </source>
</evidence>
<dbReference type="InterPro" id="IPR013196">
    <property type="entry name" value="HTH_11"/>
</dbReference>
<dbReference type="GO" id="GO:0003700">
    <property type="term" value="F:DNA-binding transcription factor activity"/>
    <property type="evidence" value="ECO:0007669"/>
    <property type="project" value="InterPro"/>
</dbReference>
<feature type="domain" description="HTH deoR-type" evidence="3">
    <location>
        <begin position="8"/>
        <end position="73"/>
    </location>
</feature>
<dbReference type="Pfam" id="PF25583">
    <property type="entry name" value="WCX"/>
    <property type="match status" value="1"/>
</dbReference>
<dbReference type="Gene3D" id="1.10.10.10">
    <property type="entry name" value="Winged helix-like DNA-binding domain superfamily/Winged helix DNA-binding domain"/>
    <property type="match status" value="1"/>
</dbReference>
<gene>
    <name evidence="4" type="ORF">SAMN04489713_106223</name>
</gene>
<keyword evidence="1" id="KW-0805">Transcription regulation</keyword>
<dbReference type="InterPro" id="IPR057727">
    <property type="entry name" value="WCX_dom"/>
</dbReference>
<dbReference type="AlphaFoldDB" id="A0A1I5HI42"/>
<evidence type="ECO:0000313" key="4">
    <source>
        <dbReference type="EMBL" id="SFO47636.1"/>
    </source>
</evidence>
<dbReference type="STRING" id="1993.SAMN04489713_106223"/>
<dbReference type="InterPro" id="IPR051534">
    <property type="entry name" value="CBASS_pafABC_assoc_protein"/>
</dbReference>
<proteinExistence type="predicted"/>
<organism evidence="4 5">
    <name type="scientific">Actinomadura madurae</name>
    <dbReference type="NCBI Taxonomy" id="1993"/>
    <lineage>
        <taxon>Bacteria</taxon>
        <taxon>Bacillati</taxon>
        <taxon>Actinomycetota</taxon>
        <taxon>Actinomycetes</taxon>
        <taxon>Streptosporangiales</taxon>
        <taxon>Thermomonosporaceae</taxon>
        <taxon>Actinomadura</taxon>
    </lineage>
</organism>
<dbReference type="PROSITE" id="PS52050">
    <property type="entry name" value="WYL"/>
    <property type="match status" value="1"/>
</dbReference>
<dbReference type="PROSITE" id="PS51000">
    <property type="entry name" value="HTH_DEOR_2"/>
    <property type="match status" value="1"/>
</dbReference>
<dbReference type="PIRSF" id="PIRSF016838">
    <property type="entry name" value="PafC"/>
    <property type="match status" value="1"/>
</dbReference>
<dbReference type="InterPro" id="IPR036388">
    <property type="entry name" value="WH-like_DNA-bd_sf"/>
</dbReference>
<evidence type="ECO:0000256" key="1">
    <source>
        <dbReference type="ARBA" id="ARBA00023015"/>
    </source>
</evidence>
<dbReference type="Pfam" id="PF13280">
    <property type="entry name" value="WYL"/>
    <property type="match status" value="1"/>
</dbReference>
<reference evidence="4 5" key="1">
    <citation type="submission" date="2016-10" db="EMBL/GenBank/DDBJ databases">
        <authorList>
            <person name="de Groot N.N."/>
        </authorList>
    </citation>
    <scope>NUCLEOTIDE SEQUENCE [LARGE SCALE GENOMIC DNA]</scope>
    <source>
        <strain evidence="4 5">DSM 43067</strain>
    </source>
</reference>
<dbReference type="Proteomes" id="UP000183413">
    <property type="component" value="Unassembled WGS sequence"/>
</dbReference>
<name>A0A1I5HI42_9ACTN</name>
<keyword evidence="4" id="KW-0238">DNA-binding</keyword>
<dbReference type="SUPFAM" id="SSF46785">
    <property type="entry name" value="Winged helix' DNA-binding domain"/>
    <property type="match status" value="1"/>
</dbReference>
<evidence type="ECO:0000256" key="2">
    <source>
        <dbReference type="ARBA" id="ARBA00023163"/>
    </source>
</evidence>
<dbReference type="InParanoid" id="A0A1I5HI42"/>